<comment type="caution">
    <text evidence="2">The sequence shown here is derived from an EMBL/GenBank/DDBJ whole genome shotgun (WGS) entry which is preliminary data.</text>
</comment>
<feature type="compositionally biased region" description="Basic and acidic residues" evidence="1">
    <location>
        <begin position="20"/>
        <end position="39"/>
    </location>
</feature>
<name>A0A2P5D227_TREOI</name>
<evidence type="ECO:0000313" key="3">
    <source>
        <dbReference type="Proteomes" id="UP000237000"/>
    </source>
</evidence>
<evidence type="ECO:0000313" key="2">
    <source>
        <dbReference type="EMBL" id="PON67336.1"/>
    </source>
</evidence>
<organism evidence="2 3">
    <name type="scientific">Trema orientale</name>
    <name type="common">Charcoal tree</name>
    <name type="synonym">Celtis orientalis</name>
    <dbReference type="NCBI Taxonomy" id="63057"/>
    <lineage>
        <taxon>Eukaryota</taxon>
        <taxon>Viridiplantae</taxon>
        <taxon>Streptophyta</taxon>
        <taxon>Embryophyta</taxon>
        <taxon>Tracheophyta</taxon>
        <taxon>Spermatophyta</taxon>
        <taxon>Magnoliopsida</taxon>
        <taxon>eudicotyledons</taxon>
        <taxon>Gunneridae</taxon>
        <taxon>Pentapetalae</taxon>
        <taxon>rosids</taxon>
        <taxon>fabids</taxon>
        <taxon>Rosales</taxon>
        <taxon>Cannabaceae</taxon>
        <taxon>Trema</taxon>
    </lineage>
</organism>
<feature type="compositionally biased region" description="Basic and acidic residues" evidence="1">
    <location>
        <begin position="55"/>
        <end position="64"/>
    </location>
</feature>
<feature type="region of interest" description="Disordered" evidence="1">
    <location>
        <begin position="1"/>
        <end position="71"/>
    </location>
</feature>
<dbReference type="EMBL" id="JXTC01000305">
    <property type="protein sequence ID" value="PON67336.1"/>
    <property type="molecule type" value="Genomic_DNA"/>
</dbReference>
<sequence length="99" mass="11433">MSFAGKAELIEKPKTTTMEKMNELIRRGEKESSRSEKGSSKGRKKKKGNNVIPESKNEGDDHFHRYPPGHHQHHLLTNLSLSLQILERETPNGMQRIEW</sequence>
<accession>A0A2P5D227</accession>
<dbReference type="Proteomes" id="UP000237000">
    <property type="component" value="Unassembled WGS sequence"/>
</dbReference>
<gene>
    <name evidence="2" type="ORF">TorRG33x02_265090</name>
</gene>
<proteinExistence type="predicted"/>
<dbReference type="InParanoid" id="A0A2P5D227"/>
<reference evidence="3" key="1">
    <citation type="submission" date="2016-06" db="EMBL/GenBank/DDBJ databases">
        <title>Parallel loss of symbiosis genes in relatives of nitrogen-fixing non-legume Parasponia.</title>
        <authorList>
            <person name="Van Velzen R."/>
            <person name="Holmer R."/>
            <person name="Bu F."/>
            <person name="Rutten L."/>
            <person name="Van Zeijl A."/>
            <person name="Liu W."/>
            <person name="Santuari L."/>
            <person name="Cao Q."/>
            <person name="Sharma T."/>
            <person name="Shen D."/>
            <person name="Roswanjaya Y."/>
            <person name="Wardhani T."/>
            <person name="Kalhor M.S."/>
            <person name="Jansen J."/>
            <person name="Van den Hoogen J."/>
            <person name="Gungor B."/>
            <person name="Hartog M."/>
            <person name="Hontelez J."/>
            <person name="Verver J."/>
            <person name="Yang W.-C."/>
            <person name="Schijlen E."/>
            <person name="Repin R."/>
            <person name="Schilthuizen M."/>
            <person name="Schranz E."/>
            <person name="Heidstra R."/>
            <person name="Miyata K."/>
            <person name="Fedorova E."/>
            <person name="Kohlen W."/>
            <person name="Bisseling T."/>
            <person name="Smit S."/>
            <person name="Geurts R."/>
        </authorList>
    </citation>
    <scope>NUCLEOTIDE SEQUENCE [LARGE SCALE GENOMIC DNA]</scope>
    <source>
        <strain evidence="3">cv. RG33-2</strain>
    </source>
</reference>
<dbReference type="AlphaFoldDB" id="A0A2P5D227"/>
<keyword evidence="3" id="KW-1185">Reference proteome</keyword>
<evidence type="ECO:0000256" key="1">
    <source>
        <dbReference type="SAM" id="MobiDB-lite"/>
    </source>
</evidence>
<protein>
    <submittedName>
        <fullName evidence="2">Uncharacterized protein</fullName>
    </submittedName>
</protein>